<dbReference type="GO" id="GO:0005537">
    <property type="term" value="F:D-mannose binding"/>
    <property type="evidence" value="ECO:0007669"/>
    <property type="project" value="TreeGrafter"/>
</dbReference>
<organism evidence="9 10">
    <name type="scientific">Porphyra umbilicalis</name>
    <name type="common">Purple laver</name>
    <name type="synonym">Red alga</name>
    <dbReference type="NCBI Taxonomy" id="2786"/>
    <lineage>
        <taxon>Eukaryota</taxon>
        <taxon>Rhodophyta</taxon>
        <taxon>Bangiophyceae</taxon>
        <taxon>Bangiales</taxon>
        <taxon>Bangiaceae</taxon>
        <taxon>Porphyra</taxon>
    </lineage>
</organism>
<evidence type="ECO:0000256" key="2">
    <source>
        <dbReference type="ARBA" id="ARBA00022692"/>
    </source>
</evidence>
<evidence type="ECO:0000256" key="5">
    <source>
        <dbReference type="ARBA" id="ARBA00023136"/>
    </source>
</evidence>
<dbReference type="EMBL" id="KV919596">
    <property type="protein sequence ID" value="OSX69364.1"/>
    <property type="molecule type" value="Genomic_DNA"/>
</dbReference>
<dbReference type="InterPro" id="IPR051136">
    <property type="entry name" value="Intracellular_Lectin-GPT"/>
</dbReference>
<evidence type="ECO:0000313" key="10">
    <source>
        <dbReference type="Proteomes" id="UP000218209"/>
    </source>
</evidence>
<dbReference type="Proteomes" id="UP000218209">
    <property type="component" value="Unassembled WGS sequence"/>
</dbReference>
<dbReference type="GO" id="GO:0000139">
    <property type="term" value="C:Golgi membrane"/>
    <property type="evidence" value="ECO:0007669"/>
    <property type="project" value="TreeGrafter"/>
</dbReference>
<dbReference type="GO" id="GO:0006888">
    <property type="term" value="P:endoplasmic reticulum to Golgi vesicle-mediated transport"/>
    <property type="evidence" value="ECO:0007669"/>
    <property type="project" value="TreeGrafter"/>
</dbReference>
<dbReference type="Gene3D" id="2.60.120.200">
    <property type="match status" value="1"/>
</dbReference>
<protein>
    <recommendedName>
        <fullName evidence="8">L-type lectin-like domain-containing protein</fullName>
    </recommendedName>
</protein>
<evidence type="ECO:0000256" key="4">
    <source>
        <dbReference type="ARBA" id="ARBA00022989"/>
    </source>
</evidence>
<name>A0A1X6NL77_PORUM</name>
<dbReference type="SUPFAM" id="SSF49899">
    <property type="entry name" value="Concanavalin A-like lectins/glucanases"/>
    <property type="match status" value="1"/>
</dbReference>
<evidence type="ECO:0000256" key="7">
    <source>
        <dbReference type="SAM" id="Phobius"/>
    </source>
</evidence>
<dbReference type="AlphaFoldDB" id="A0A1X6NL77"/>
<keyword evidence="3" id="KW-0732">Signal</keyword>
<dbReference type="InterPro" id="IPR005052">
    <property type="entry name" value="Lectin_leg"/>
</dbReference>
<keyword evidence="10" id="KW-1185">Reference proteome</keyword>
<sequence length="376" mass="41533">MGISNKFVGLGVVVDTFANSRSSRTPYVYAFVNDGTVGWDASTDGKQTQLTQGCHVEINKPTRMYVSLQGQELRVALSTAHGFGHRYDCFQASGVRLGFESNGLFAVSAETGHYFATHDVSAVQIHSGHHHPATVGYDEKTGGHEDHYDTLHHGHEGLYGEHGREIPHSERDSSSHGAPAHADYDHDDHHDDVHDDHHAVDSHAKLNAVLEHKVAELRTALTDMSTSTGAATADKATLIRLEALKNVIMELLDEATSQSSRFEGVSSALSRMARMSKELRSTSTFFENEMRQAEAAVESLHHTLDELRRTHREVLISLETSHEDVRSEQKKQNSVSSRLLRVLLFFFSQAFIGGLVWVIAKSTPDLSTSGSSRRKL</sequence>
<dbReference type="PANTHER" id="PTHR12223">
    <property type="entry name" value="VESICULAR MANNOSE-BINDING LECTIN"/>
    <property type="match status" value="1"/>
</dbReference>
<gene>
    <name evidence="9" type="ORF">BU14_1585s0002</name>
</gene>
<evidence type="ECO:0000259" key="8">
    <source>
        <dbReference type="PROSITE" id="PS51328"/>
    </source>
</evidence>
<dbReference type="InterPro" id="IPR013320">
    <property type="entry name" value="ConA-like_dom_sf"/>
</dbReference>
<feature type="transmembrane region" description="Helical" evidence="7">
    <location>
        <begin position="339"/>
        <end position="360"/>
    </location>
</feature>
<comment type="subcellular location">
    <subcellularLocation>
        <location evidence="1">Membrane</location>
        <topology evidence="1">Single-pass type I membrane protein</topology>
    </subcellularLocation>
</comment>
<proteinExistence type="predicted"/>
<dbReference type="GO" id="GO:0005793">
    <property type="term" value="C:endoplasmic reticulum-Golgi intermediate compartment"/>
    <property type="evidence" value="ECO:0007669"/>
    <property type="project" value="TreeGrafter"/>
</dbReference>
<feature type="compositionally biased region" description="Basic and acidic residues" evidence="6">
    <location>
        <begin position="182"/>
        <end position="200"/>
    </location>
</feature>
<evidence type="ECO:0000313" key="9">
    <source>
        <dbReference type="EMBL" id="OSX69364.1"/>
    </source>
</evidence>
<dbReference type="PANTHER" id="PTHR12223:SF45">
    <property type="entry name" value="RE50040P"/>
    <property type="match status" value="1"/>
</dbReference>
<dbReference type="PROSITE" id="PS51328">
    <property type="entry name" value="L_LECTIN_LIKE"/>
    <property type="match status" value="1"/>
</dbReference>
<reference evidence="9 10" key="1">
    <citation type="submission" date="2017-03" db="EMBL/GenBank/DDBJ databases">
        <title>WGS assembly of Porphyra umbilicalis.</title>
        <authorList>
            <person name="Brawley S.H."/>
            <person name="Blouin N.A."/>
            <person name="Ficko-Blean E."/>
            <person name="Wheeler G.L."/>
            <person name="Lohr M."/>
            <person name="Goodson H.V."/>
            <person name="Jenkins J.W."/>
            <person name="Blaby-Haas C.E."/>
            <person name="Helliwell K.E."/>
            <person name="Chan C."/>
            <person name="Marriage T."/>
            <person name="Bhattacharya D."/>
            <person name="Klein A.S."/>
            <person name="Badis Y."/>
            <person name="Brodie J."/>
            <person name="Cao Y."/>
            <person name="Collen J."/>
            <person name="Dittami S.M."/>
            <person name="Gachon C.M."/>
            <person name="Green B.R."/>
            <person name="Karpowicz S."/>
            <person name="Kim J.W."/>
            <person name="Kudahl U."/>
            <person name="Lin S."/>
            <person name="Michel G."/>
            <person name="Mittag M."/>
            <person name="Olson B.J."/>
            <person name="Pangilinan J."/>
            <person name="Peng Y."/>
            <person name="Qiu H."/>
            <person name="Shu S."/>
            <person name="Singer J.T."/>
            <person name="Smith A.G."/>
            <person name="Sprecher B.N."/>
            <person name="Wagner V."/>
            <person name="Wang W."/>
            <person name="Wang Z.-Y."/>
            <person name="Yan J."/>
            <person name="Yarish C."/>
            <person name="Zoeuner-Riek S."/>
            <person name="Zhuang Y."/>
            <person name="Zou Y."/>
            <person name="Lindquist E.A."/>
            <person name="Grimwood J."/>
            <person name="Barry K."/>
            <person name="Rokhsar D.S."/>
            <person name="Schmutz J."/>
            <person name="Stiller J.W."/>
            <person name="Grossman A.R."/>
            <person name="Prochnik S.E."/>
        </authorList>
    </citation>
    <scope>NUCLEOTIDE SEQUENCE [LARGE SCALE GENOMIC DNA]</scope>
    <source>
        <strain evidence="9">4086291</strain>
    </source>
</reference>
<feature type="region of interest" description="Disordered" evidence="6">
    <location>
        <begin position="128"/>
        <end position="200"/>
    </location>
</feature>
<accession>A0A1X6NL77</accession>
<evidence type="ECO:0000256" key="3">
    <source>
        <dbReference type="ARBA" id="ARBA00022729"/>
    </source>
</evidence>
<dbReference type="Pfam" id="PF03388">
    <property type="entry name" value="Lectin_leg-like"/>
    <property type="match status" value="1"/>
</dbReference>
<keyword evidence="5 7" id="KW-0472">Membrane</keyword>
<feature type="domain" description="L-type lectin-like" evidence="8">
    <location>
        <begin position="1"/>
        <end position="128"/>
    </location>
</feature>
<evidence type="ECO:0000256" key="6">
    <source>
        <dbReference type="SAM" id="MobiDB-lite"/>
    </source>
</evidence>
<dbReference type="GO" id="GO:0030134">
    <property type="term" value="C:COPII-coated ER to Golgi transport vesicle"/>
    <property type="evidence" value="ECO:0007669"/>
    <property type="project" value="TreeGrafter"/>
</dbReference>
<feature type="compositionally biased region" description="Basic and acidic residues" evidence="6">
    <location>
        <begin position="137"/>
        <end position="174"/>
    </location>
</feature>
<dbReference type="OrthoDB" id="270293at2759"/>
<evidence type="ECO:0000256" key="1">
    <source>
        <dbReference type="ARBA" id="ARBA00004479"/>
    </source>
</evidence>
<dbReference type="GO" id="GO:0005789">
    <property type="term" value="C:endoplasmic reticulum membrane"/>
    <property type="evidence" value="ECO:0007669"/>
    <property type="project" value="TreeGrafter"/>
</dbReference>
<keyword evidence="4 7" id="KW-1133">Transmembrane helix</keyword>
<keyword evidence="2 7" id="KW-0812">Transmembrane</keyword>